<evidence type="ECO:0000313" key="7">
    <source>
        <dbReference type="Proteomes" id="UP001601521"/>
    </source>
</evidence>
<proteinExistence type="predicted"/>
<comment type="caution">
    <text evidence="6">The sequence shown here is derived from an EMBL/GenBank/DDBJ whole genome shotgun (WGS) entry which is preliminary data.</text>
</comment>
<protein>
    <submittedName>
        <fullName evidence="6">Acetyl-CoA carboxylase biotin carboxylase subunit family protein</fullName>
    </submittedName>
</protein>
<organism evidence="6 7">
    <name type="scientific">Nocardia africana</name>
    <dbReference type="NCBI Taxonomy" id="134964"/>
    <lineage>
        <taxon>Bacteria</taxon>
        <taxon>Bacillati</taxon>
        <taxon>Actinomycetota</taxon>
        <taxon>Actinomycetes</taxon>
        <taxon>Mycobacteriales</taxon>
        <taxon>Nocardiaceae</taxon>
        <taxon>Nocardia</taxon>
    </lineage>
</organism>
<dbReference type="SUPFAM" id="SSF56059">
    <property type="entry name" value="Glutathione synthetase ATP-binding domain-like"/>
    <property type="match status" value="1"/>
</dbReference>
<feature type="domain" description="ATP-grasp" evidence="5">
    <location>
        <begin position="117"/>
        <end position="314"/>
    </location>
</feature>
<dbReference type="InterPro" id="IPR052032">
    <property type="entry name" value="ATP-dep_AA_Ligase"/>
</dbReference>
<dbReference type="Proteomes" id="UP001601521">
    <property type="component" value="Unassembled WGS sequence"/>
</dbReference>
<dbReference type="PANTHER" id="PTHR43585">
    <property type="entry name" value="FUMIPYRROLE BIOSYNTHESIS PROTEIN C"/>
    <property type="match status" value="1"/>
</dbReference>
<reference evidence="6 7" key="1">
    <citation type="submission" date="2024-10" db="EMBL/GenBank/DDBJ databases">
        <title>The Natural Products Discovery Center: Release of the First 8490 Sequenced Strains for Exploring Actinobacteria Biosynthetic Diversity.</title>
        <authorList>
            <person name="Kalkreuter E."/>
            <person name="Kautsar S.A."/>
            <person name="Yang D."/>
            <person name="Bader C.D."/>
            <person name="Teijaro C.N."/>
            <person name="Fluegel L."/>
            <person name="Davis C.M."/>
            <person name="Simpson J.R."/>
            <person name="Lauterbach L."/>
            <person name="Steele A.D."/>
            <person name="Gui C."/>
            <person name="Meng S."/>
            <person name="Li G."/>
            <person name="Viehrig K."/>
            <person name="Ye F."/>
            <person name="Su P."/>
            <person name="Kiefer A.F."/>
            <person name="Nichols A."/>
            <person name="Cepeda A.J."/>
            <person name="Yan W."/>
            <person name="Fan B."/>
            <person name="Jiang Y."/>
            <person name="Adhikari A."/>
            <person name="Zheng C.-J."/>
            <person name="Schuster L."/>
            <person name="Cowan T.M."/>
            <person name="Smanski M.J."/>
            <person name="Chevrette M.G."/>
            <person name="De Carvalho L.P.S."/>
            <person name="Shen B."/>
        </authorList>
    </citation>
    <scope>NUCLEOTIDE SEQUENCE [LARGE SCALE GENOMIC DNA]</scope>
    <source>
        <strain evidence="6 7">NPDC004550</strain>
    </source>
</reference>
<accession>A0ABW6NGT7</accession>
<evidence type="ECO:0000256" key="2">
    <source>
        <dbReference type="ARBA" id="ARBA00022741"/>
    </source>
</evidence>
<evidence type="ECO:0000256" key="3">
    <source>
        <dbReference type="ARBA" id="ARBA00022840"/>
    </source>
</evidence>
<keyword evidence="1" id="KW-0436">Ligase</keyword>
<keyword evidence="2 4" id="KW-0547">Nucleotide-binding</keyword>
<evidence type="ECO:0000256" key="1">
    <source>
        <dbReference type="ARBA" id="ARBA00022598"/>
    </source>
</evidence>
<dbReference type="PANTHER" id="PTHR43585:SF2">
    <property type="entry name" value="ATP-GRASP ENZYME FSQD"/>
    <property type="match status" value="1"/>
</dbReference>
<keyword evidence="7" id="KW-1185">Reference proteome</keyword>
<dbReference type="PROSITE" id="PS50975">
    <property type="entry name" value="ATP_GRASP"/>
    <property type="match status" value="1"/>
</dbReference>
<gene>
    <name evidence="6" type="ORF">ACFYTH_13420</name>
</gene>
<evidence type="ECO:0000256" key="4">
    <source>
        <dbReference type="PROSITE-ProRule" id="PRU00409"/>
    </source>
</evidence>
<dbReference type="InterPro" id="IPR011761">
    <property type="entry name" value="ATP-grasp"/>
</dbReference>
<dbReference type="RefSeq" id="WP_387251235.1">
    <property type="nucleotide sequence ID" value="NZ_JBIALX010000005.1"/>
</dbReference>
<keyword evidence="3 4" id="KW-0067">ATP-binding</keyword>
<dbReference type="Gene3D" id="3.30.470.20">
    <property type="entry name" value="ATP-grasp fold, B domain"/>
    <property type="match status" value="1"/>
</dbReference>
<dbReference type="Pfam" id="PF13535">
    <property type="entry name" value="ATP-grasp_4"/>
    <property type="match status" value="1"/>
</dbReference>
<dbReference type="EMBL" id="JBIALX010000005">
    <property type="protein sequence ID" value="MFF0454361.1"/>
    <property type="molecule type" value="Genomic_DNA"/>
</dbReference>
<evidence type="ECO:0000259" key="5">
    <source>
        <dbReference type="PROSITE" id="PS50975"/>
    </source>
</evidence>
<name>A0ABW6NGT7_9NOCA</name>
<sequence length="440" mass="47436">MSEPEGEVLMLAADPYVLRACRTLGVRPVVVYPPYFRDHALFPLPPDAIGVLVDDPRNPESLLGALTRAGLADRKYRCVYTGHETGVVVAAALGQLLGIPALPLRTALRFRDKVIQKRALRAAGVAIADGVLIEDLADGAAVPELPYDQAVLKPVAGVAAQQTHRIESTAQLHRLARTISARSPQRAFLLEEFVDGEELTADGVVSGGRIELLCVGQYRLPLMATIAAQAPLTLYKYEADRHGRRSAEVAPIAAATLAALGLTDGVFHIELFRRPDGTLVVGEAAARRGGLLIHEIVQRKYGVHLGEAALRCALGEPVDVRVTPVPETVGGVCLPLRPGTLVDCPTPAELEQLPGVEYVRFELPLGTRSEATARTSQQYVGQALVVADSDAEFYSRCDNVVSAFLDRCVLVPDAAATGELRAWQQRVHPERDFAARFYGD</sequence>
<evidence type="ECO:0000313" key="6">
    <source>
        <dbReference type="EMBL" id="MFF0454361.1"/>
    </source>
</evidence>